<dbReference type="GO" id="GO:0000287">
    <property type="term" value="F:magnesium ion binding"/>
    <property type="evidence" value="ECO:0007669"/>
    <property type="project" value="InterPro"/>
</dbReference>
<dbReference type="Gene3D" id="3.90.80.10">
    <property type="entry name" value="Inorganic pyrophosphatase"/>
    <property type="match status" value="1"/>
</dbReference>
<evidence type="ECO:0000256" key="3">
    <source>
        <dbReference type="ARBA" id="ARBA00012146"/>
    </source>
</evidence>
<evidence type="ECO:0000256" key="6">
    <source>
        <dbReference type="ARBA" id="ARBA00022842"/>
    </source>
</evidence>
<dbReference type="EMBL" id="JPKZ01003191">
    <property type="protein sequence ID" value="KHN72802.1"/>
    <property type="molecule type" value="Genomic_DNA"/>
</dbReference>
<dbReference type="OrthoDB" id="1608002at2759"/>
<dbReference type="Pfam" id="PF00719">
    <property type="entry name" value="Pyrophosphatase"/>
    <property type="match status" value="1"/>
</dbReference>
<gene>
    <name evidence="9" type="primary">pyp-1</name>
    <name evidence="9" type="ORF">Tcan_17125</name>
</gene>
<evidence type="ECO:0000256" key="2">
    <source>
        <dbReference type="ARBA" id="ARBA00006220"/>
    </source>
</evidence>
<name>A0A0B2UUS3_TOXCA</name>
<dbReference type="Proteomes" id="UP000031036">
    <property type="component" value="Unassembled WGS sequence"/>
</dbReference>
<dbReference type="PANTHER" id="PTHR10286">
    <property type="entry name" value="INORGANIC PYROPHOSPHATASE"/>
    <property type="match status" value="1"/>
</dbReference>
<dbReference type="AlphaFoldDB" id="A0A0B2UUS3"/>
<keyword evidence="5" id="KW-0378">Hydrolase</keyword>
<evidence type="ECO:0000256" key="1">
    <source>
        <dbReference type="ARBA" id="ARBA00001946"/>
    </source>
</evidence>
<keyword evidence="6" id="KW-0460">Magnesium</keyword>
<dbReference type="FunFam" id="3.90.80.10:FF:000009">
    <property type="entry name" value="Inorganic pyrophosphatase"/>
    <property type="match status" value="1"/>
</dbReference>
<reference evidence="9 10" key="1">
    <citation type="submission" date="2014-11" db="EMBL/GenBank/DDBJ databases">
        <title>Genetic blueprint of the zoonotic pathogen Toxocara canis.</title>
        <authorList>
            <person name="Zhu X.-Q."/>
            <person name="Korhonen P.K."/>
            <person name="Cai H."/>
            <person name="Young N.D."/>
            <person name="Nejsum P."/>
            <person name="von Samson-Himmelstjerna G."/>
            <person name="Boag P.R."/>
            <person name="Tan P."/>
            <person name="Li Q."/>
            <person name="Min J."/>
            <person name="Yang Y."/>
            <person name="Wang X."/>
            <person name="Fang X."/>
            <person name="Hall R.S."/>
            <person name="Hofmann A."/>
            <person name="Sternberg P.W."/>
            <person name="Jex A.R."/>
            <person name="Gasser R.B."/>
        </authorList>
    </citation>
    <scope>NUCLEOTIDE SEQUENCE [LARGE SCALE GENOMIC DNA]</scope>
    <source>
        <strain evidence="9">PN_DK_2014</strain>
    </source>
</reference>
<dbReference type="GO" id="GO:0006796">
    <property type="term" value="P:phosphate-containing compound metabolic process"/>
    <property type="evidence" value="ECO:0007669"/>
    <property type="project" value="InterPro"/>
</dbReference>
<proteinExistence type="inferred from homology"/>
<evidence type="ECO:0000256" key="7">
    <source>
        <dbReference type="ARBA" id="ARBA00032535"/>
    </source>
</evidence>
<organism evidence="9 10">
    <name type="scientific">Toxocara canis</name>
    <name type="common">Canine roundworm</name>
    <dbReference type="NCBI Taxonomy" id="6265"/>
    <lineage>
        <taxon>Eukaryota</taxon>
        <taxon>Metazoa</taxon>
        <taxon>Ecdysozoa</taxon>
        <taxon>Nematoda</taxon>
        <taxon>Chromadorea</taxon>
        <taxon>Rhabditida</taxon>
        <taxon>Spirurina</taxon>
        <taxon>Ascaridomorpha</taxon>
        <taxon>Ascaridoidea</taxon>
        <taxon>Toxocaridae</taxon>
        <taxon>Toxocara</taxon>
    </lineage>
</organism>
<dbReference type="InterPro" id="IPR008162">
    <property type="entry name" value="Pyrophosphatase"/>
</dbReference>
<keyword evidence="4" id="KW-0479">Metal-binding</keyword>
<comment type="caution">
    <text evidence="9">The sequence shown here is derived from an EMBL/GenBank/DDBJ whole genome shotgun (WGS) entry which is preliminary data.</text>
</comment>
<comment type="catalytic activity">
    <reaction evidence="8">
        <text>diphosphate + H2O = 2 phosphate + H(+)</text>
        <dbReference type="Rhea" id="RHEA:24576"/>
        <dbReference type="ChEBI" id="CHEBI:15377"/>
        <dbReference type="ChEBI" id="CHEBI:15378"/>
        <dbReference type="ChEBI" id="CHEBI:33019"/>
        <dbReference type="ChEBI" id="CHEBI:43474"/>
        <dbReference type="EC" id="3.6.1.1"/>
    </reaction>
</comment>
<dbReference type="GO" id="GO:0005737">
    <property type="term" value="C:cytoplasm"/>
    <property type="evidence" value="ECO:0007669"/>
    <property type="project" value="InterPro"/>
</dbReference>
<comment type="similarity">
    <text evidence="2">Belongs to the PPase family.</text>
</comment>
<dbReference type="GO" id="GO:0004427">
    <property type="term" value="F:inorganic diphosphate phosphatase activity"/>
    <property type="evidence" value="ECO:0007669"/>
    <property type="project" value="UniProtKB-EC"/>
</dbReference>
<dbReference type="CDD" id="cd00412">
    <property type="entry name" value="pyrophosphatase"/>
    <property type="match status" value="1"/>
</dbReference>
<evidence type="ECO:0000256" key="4">
    <source>
        <dbReference type="ARBA" id="ARBA00022723"/>
    </source>
</evidence>
<dbReference type="PROSITE" id="PS00387">
    <property type="entry name" value="PPASE"/>
    <property type="match status" value="1"/>
</dbReference>
<evidence type="ECO:0000256" key="5">
    <source>
        <dbReference type="ARBA" id="ARBA00022801"/>
    </source>
</evidence>
<dbReference type="SUPFAM" id="SSF50324">
    <property type="entry name" value="Inorganic pyrophosphatase"/>
    <property type="match status" value="1"/>
</dbReference>
<comment type="cofactor">
    <cofactor evidence="1">
        <name>Mg(2+)</name>
        <dbReference type="ChEBI" id="CHEBI:18420"/>
    </cofactor>
</comment>
<evidence type="ECO:0000313" key="9">
    <source>
        <dbReference type="EMBL" id="KHN72802.1"/>
    </source>
</evidence>
<evidence type="ECO:0000313" key="10">
    <source>
        <dbReference type="Proteomes" id="UP000031036"/>
    </source>
</evidence>
<dbReference type="STRING" id="6265.A0A0B2UUS3"/>
<protein>
    <recommendedName>
        <fullName evidence="3">inorganic diphosphatase</fullName>
        <ecNumber evidence="3">3.6.1.1</ecNumber>
    </recommendedName>
    <alternativeName>
        <fullName evidence="7">Pyrophosphate phospho-hydrolase</fullName>
    </alternativeName>
</protein>
<dbReference type="InterPro" id="IPR036649">
    <property type="entry name" value="Pyrophosphatase_sf"/>
</dbReference>
<evidence type="ECO:0000256" key="8">
    <source>
        <dbReference type="ARBA" id="ARBA00047820"/>
    </source>
</evidence>
<sequence length="483" mass="54546">MMRLCRGGRVCLLPPPASCKCLTAALAASATISFALPLTIREATSQFLRSSVIVRVPPIRGYRFMFRSELLNRRLPRRGDEPTIEDVMNVEPKKAFIQHVKYTHMPRPSEPPEMSSTAQPPLRRLTRSRATPITLELDPRRKRKDPAMEDSVIPFKGEVLRDDIQMRNIDCAARSQAQLSGDQLANARRQFAMSAAGDGHTYAIEEKGSLYTTDYRVYFKGPKGYISPWHDIPLFADEAKKIYNMIVEIPRWTNAKMEMATKEPMSPIKQDIKKGAVRFVDNVFPHHGYIWNYGALPQTWEDPGHTDKETNAKGDNDPIDIIEIGSKIHKRGDIVQVKVVGTLALIDEGETDWKLVAIDVTDPTAAEINSTEDVEKHFPGLLRATHEWFRVYKIPTGKPANHFGFDGQYKNAEFAHKVIAETHEFWKKLIKEASPQLNTETNVEGAAHVASQDAWKKIVDSQPAIGKPHDPPASLDRWHFIKG</sequence>
<keyword evidence="10" id="KW-1185">Reference proteome</keyword>
<dbReference type="EC" id="3.6.1.1" evidence="3"/>
<accession>A0A0B2UUS3</accession>